<sequence>MDFNRILKETCLKSTLFIILLQNIYFFLFLCTSAYGKYNKIRR</sequence>
<dbReference type="Proteomes" id="UP000010077">
    <property type="component" value="Chromosome"/>
</dbReference>
<proteinExistence type="predicted"/>
<accession>K7YRR1</accession>
<evidence type="ECO:0000256" key="1">
    <source>
        <dbReference type="SAM" id="Phobius"/>
    </source>
</evidence>
<evidence type="ECO:0000313" key="3">
    <source>
        <dbReference type="Proteomes" id="UP000010077"/>
    </source>
</evidence>
<protein>
    <submittedName>
        <fullName evidence="2">Uncharacterized protein</fullName>
    </submittedName>
</protein>
<dbReference type="HOGENOM" id="CLU_3231088_0_0_5"/>
<dbReference type="AlphaFoldDB" id="K7YRR1"/>
<gene>
    <name evidence="2" type="ORF">A1OE_1061</name>
</gene>
<organism evidence="2 3">
    <name type="scientific">Candidatus Endolissoclinum faulkneri L2</name>
    <dbReference type="NCBI Taxonomy" id="1193729"/>
    <lineage>
        <taxon>Bacteria</taxon>
        <taxon>Pseudomonadati</taxon>
        <taxon>Pseudomonadota</taxon>
        <taxon>Alphaproteobacteria</taxon>
        <taxon>Rhodospirillales</taxon>
        <taxon>Rhodospirillaceae</taxon>
        <taxon>Candidatus Endolissoclinum</taxon>
    </lineage>
</organism>
<reference evidence="2 3" key="1">
    <citation type="journal article" date="2012" name="Proc. Natl. Acad. Sci. U.S.A.">
        <title>Genome streamlining and chemical defense in a coral reef symbiosis.</title>
        <authorList>
            <person name="Kwan J.C."/>
            <person name="Donia M.S."/>
            <person name="Han A.W."/>
            <person name="Hirose E."/>
            <person name="Haygood M.G."/>
            <person name="Schmidt E.W."/>
        </authorList>
    </citation>
    <scope>NUCLEOTIDE SEQUENCE [LARGE SCALE GENOMIC DNA]</scope>
    <source>
        <strain evidence="2 3">L2</strain>
    </source>
</reference>
<keyword evidence="1" id="KW-0472">Membrane</keyword>
<keyword evidence="1" id="KW-0812">Transmembrane</keyword>
<dbReference type="KEGG" id="thal:A1OE_1061"/>
<feature type="transmembrane region" description="Helical" evidence="1">
    <location>
        <begin position="15"/>
        <end position="36"/>
    </location>
</feature>
<keyword evidence="1" id="KW-1133">Transmembrane helix</keyword>
<name>K7YRR1_9PROT</name>
<keyword evidence="3" id="KW-1185">Reference proteome</keyword>
<evidence type="ECO:0000313" key="2">
    <source>
        <dbReference type="EMBL" id="AFX99239.1"/>
    </source>
</evidence>
<dbReference type="EMBL" id="CP003539">
    <property type="protein sequence ID" value="AFX99239.1"/>
    <property type="molecule type" value="Genomic_DNA"/>
</dbReference>